<protein>
    <recommendedName>
        <fullName evidence="3">Thioesterase domain-containing protein</fullName>
    </recommendedName>
</protein>
<feature type="compositionally biased region" description="Polar residues" evidence="1">
    <location>
        <begin position="14"/>
        <end position="25"/>
    </location>
</feature>
<feature type="non-terminal residue" evidence="4">
    <location>
        <position position="250"/>
    </location>
</feature>
<feature type="domain" description="Thioesterase" evidence="3">
    <location>
        <begin position="155"/>
        <end position="199"/>
    </location>
</feature>
<dbReference type="PANTHER" id="PTHR47260:SF1">
    <property type="entry name" value="UPF0644 PROTEIN PB2B4.06"/>
    <property type="match status" value="1"/>
</dbReference>
<dbReference type="AlphaFoldDB" id="A0A0C3CZE4"/>
<accession>A0A0C3CZE4</accession>
<feature type="region of interest" description="Disordered" evidence="1">
    <location>
        <begin position="1"/>
        <end position="29"/>
    </location>
</feature>
<dbReference type="InterPro" id="IPR052061">
    <property type="entry name" value="PTE-AB_protein"/>
</dbReference>
<evidence type="ECO:0000313" key="5">
    <source>
        <dbReference type="Proteomes" id="UP000054321"/>
    </source>
</evidence>
<gene>
    <name evidence="4" type="ORF">OIDMADRAFT_85018</name>
</gene>
<dbReference type="EMBL" id="KN832872">
    <property type="protein sequence ID" value="KIN04394.1"/>
    <property type="molecule type" value="Genomic_DNA"/>
</dbReference>
<dbReference type="Gene3D" id="3.10.129.10">
    <property type="entry name" value="Hotdog Thioesterase"/>
    <property type="match status" value="1"/>
</dbReference>
<name>A0A0C3CZE4_OIDMZ</name>
<dbReference type="HOGENOM" id="CLU_052827_0_2_1"/>
<evidence type="ECO:0000256" key="1">
    <source>
        <dbReference type="SAM" id="MobiDB-lite"/>
    </source>
</evidence>
<dbReference type="InterPro" id="IPR006683">
    <property type="entry name" value="Thioestr_dom"/>
</dbReference>
<reference evidence="5" key="2">
    <citation type="submission" date="2015-01" db="EMBL/GenBank/DDBJ databases">
        <title>Evolutionary Origins and Diversification of the Mycorrhizal Mutualists.</title>
        <authorList>
            <consortium name="DOE Joint Genome Institute"/>
            <consortium name="Mycorrhizal Genomics Consortium"/>
            <person name="Kohler A."/>
            <person name="Kuo A."/>
            <person name="Nagy L.G."/>
            <person name="Floudas D."/>
            <person name="Copeland A."/>
            <person name="Barry K.W."/>
            <person name="Cichocki N."/>
            <person name="Veneault-Fourrey C."/>
            <person name="LaButti K."/>
            <person name="Lindquist E.A."/>
            <person name="Lipzen A."/>
            <person name="Lundell T."/>
            <person name="Morin E."/>
            <person name="Murat C."/>
            <person name="Riley R."/>
            <person name="Ohm R."/>
            <person name="Sun H."/>
            <person name="Tunlid A."/>
            <person name="Henrissat B."/>
            <person name="Grigoriev I.V."/>
            <person name="Hibbett D.S."/>
            <person name="Martin F."/>
        </authorList>
    </citation>
    <scope>NUCLEOTIDE SEQUENCE [LARGE SCALE GENOMIC DNA]</scope>
    <source>
        <strain evidence="5">Zn</strain>
    </source>
</reference>
<keyword evidence="5" id="KW-1185">Reference proteome</keyword>
<evidence type="ECO:0000259" key="3">
    <source>
        <dbReference type="Pfam" id="PF03061"/>
    </source>
</evidence>
<dbReference type="OrthoDB" id="506431at2759"/>
<dbReference type="InParanoid" id="A0A0C3CZE4"/>
<organism evidence="4 5">
    <name type="scientific">Oidiodendron maius (strain Zn)</name>
    <dbReference type="NCBI Taxonomy" id="913774"/>
    <lineage>
        <taxon>Eukaryota</taxon>
        <taxon>Fungi</taxon>
        <taxon>Dikarya</taxon>
        <taxon>Ascomycota</taxon>
        <taxon>Pezizomycotina</taxon>
        <taxon>Leotiomycetes</taxon>
        <taxon>Leotiomycetes incertae sedis</taxon>
        <taxon>Myxotrichaceae</taxon>
        <taxon>Oidiodendron</taxon>
    </lineage>
</organism>
<keyword evidence="2" id="KW-0472">Membrane</keyword>
<dbReference type="CDD" id="cd03443">
    <property type="entry name" value="PaaI_thioesterase"/>
    <property type="match status" value="1"/>
</dbReference>
<reference evidence="4 5" key="1">
    <citation type="submission" date="2014-04" db="EMBL/GenBank/DDBJ databases">
        <authorList>
            <consortium name="DOE Joint Genome Institute"/>
            <person name="Kuo A."/>
            <person name="Martino E."/>
            <person name="Perotto S."/>
            <person name="Kohler A."/>
            <person name="Nagy L.G."/>
            <person name="Floudas D."/>
            <person name="Copeland A."/>
            <person name="Barry K.W."/>
            <person name="Cichocki N."/>
            <person name="Veneault-Fourrey C."/>
            <person name="LaButti K."/>
            <person name="Lindquist E.A."/>
            <person name="Lipzen A."/>
            <person name="Lundell T."/>
            <person name="Morin E."/>
            <person name="Murat C."/>
            <person name="Sun H."/>
            <person name="Tunlid A."/>
            <person name="Henrissat B."/>
            <person name="Grigoriev I.V."/>
            <person name="Hibbett D.S."/>
            <person name="Martin F."/>
            <person name="Nordberg H.P."/>
            <person name="Cantor M.N."/>
            <person name="Hua S.X."/>
        </authorList>
    </citation>
    <scope>NUCLEOTIDE SEQUENCE [LARGE SCALE GENOMIC DNA]</scope>
    <source>
        <strain evidence="4 5">Zn</strain>
    </source>
</reference>
<evidence type="ECO:0000256" key="2">
    <source>
        <dbReference type="SAM" id="Phobius"/>
    </source>
</evidence>
<dbReference type="Pfam" id="PF03061">
    <property type="entry name" value="4HBT"/>
    <property type="match status" value="1"/>
</dbReference>
<keyword evidence="2" id="KW-0812">Transmembrane</keyword>
<sequence length="250" mass="27339">PPTSDTPKPADLRSQFNTNVHNATPKQKKTRSLRPYIYATIFLLFGLTVGHYVRLVIAPPPLPLPGSNEDRLMIGYLKKEAEKLPLVKSLTGNPSWTHEDAYASFPTDGLEHRLPTGPLAGARAMGGFQRVFYNAETGECITVVWFGGALAGWPGVTHGGVIATILDESLGRCAVWKLAGHTGVTATLQLNYLKPVVSNTFYIIRAIPQEENATAKKRWVTGQLETTDGRVCVEAKGLFVVPKNYKTQPL</sequence>
<dbReference type="Proteomes" id="UP000054321">
    <property type="component" value="Unassembled WGS sequence"/>
</dbReference>
<dbReference type="SUPFAM" id="SSF54637">
    <property type="entry name" value="Thioesterase/thiol ester dehydrase-isomerase"/>
    <property type="match status" value="1"/>
</dbReference>
<proteinExistence type="predicted"/>
<keyword evidence="2" id="KW-1133">Transmembrane helix</keyword>
<dbReference type="InterPro" id="IPR029069">
    <property type="entry name" value="HotDog_dom_sf"/>
</dbReference>
<dbReference type="PANTHER" id="PTHR47260">
    <property type="entry name" value="UPF0644 PROTEIN PB2B4.06"/>
    <property type="match status" value="1"/>
</dbReference>
<dbReference type="FunCoup" id="A0A0C3CZE4">
    <property type="interactions" value="18"/>
</dbReference>
<dbReference type="STRING" id="913774.A0A0C3CZE4"/>
<feature type="non-terminal residue" evidence="4">
    <location>
        <position position="1"/>
    </location>
</feature>
<evidence type="ECO:0000313" key="4">
    <source>
        <dbReference type="EMBL" id="KIN04394.1"/>
    </source>
</evidence>
<feature type="transmembrane region" description="Helical" evidence="2">
    <location>
        <begin position="36"/>
        <end position="57"/>
    </location>
</feature>